<proteinExistence type="predicted"/>
<evidence type="ECO:0000313" key="2">
    <source>
        <dbReference type="Proteomes" id="UP000015525"/>
    </source>
</evidence>
<dbReference type="AlphaFoldDB" id="T0HRN2"/>
<sequence>MENLMTGDSSFVIRPVAEPQIVDNVYSEDQVQRMIDVIRRHGPWKMVLAQHFKSAEEVVATMSGQMPEGVEPSFDMFLTPNFRGYFGIHGMSNYAELDDIFYNPAHLAHVRSYWDAEFAAPESMNFIIQGSSRNLDPAHLDGTSFRGVDGRNSPVWLLNTMAKSGLFQRWMMKKAQVISWFYNGTIGGGFTYWPDGPKGAPKRLAMPAWNRGVVTQNEMMFHRGEACGPMDKRMPEGLAFQSLWSADPETADGWQITTDGKVIERVSAEETRLMVHWTAQVYKDKAERDLVFNHSDDITHDQVFDIFVADLRARGLTFAMPGDPMTDREFIRLLTSTYDCGRPSIYPVEAPGPHQEQIAA</sequence>
<dbReference type="Proteomes" id="UP000015525">
    <property type="component" value="Unassembled WGS sequence"/>
</dbReference>
<keyword evidence="2" id="KW-1185">Reference proteome</keyword>
<accession>T0HRN2</accession>
<reference evidence="1 2" key="1">
    <citation type="journal article" date="2013" name="Genome Announc.">
        <title>Draft Genome Sequence of Sphingobium quisquiliarum Strain P25T, a Novel Hexachlorocyclohexane (HCH)-Degrading Bacterium Isolated from an HCH Dumpsite.</title>
        <authorList>
            <person name="Kumar Singh A."/>
            <person name="Sangwan N."/>
            <person name="Sharma A."/>
            <person name="Gupta V."/>
            <person name="Khurana J.P."/>
            <person name="Lal R."/>
        </authorList>
    </citation>
    <scope>NUCLEOTIDE SEQUENCE [LARGE SCALE GENOMIC DNA]</scope>
    <source>
        <strain evidence="1 2">P25</strain>
    </source>
</reference>
<dbReference type="EMBL" id="ATHO01000007">
    <property type="protein sequence ID" value="EQB14773.1"/>
    <property type="molecule type" value="Genomic_DNA"/>
</dbReference>
<organism evidence="1 2">
    <name type="scientific">Sphingobium quisquiliarum P25</name>
    <dbReference type="NCBI Taxonomy" id="1329909"/>
    <lineage>
        <taxon>Bacteria</taxon>
        <taxon>Pseudomonadati</taxon>
        <taxon>Pseudomonadota</taxon>
        <taxon>Alphaproteobacteria</taxon>
        <taxon>Sphingomonadales</taxon>
        <taxon>Sphingomonadaceae</taxon>
        <taxon>Sphingobium</taxon>
    </lineage>
</organism>
<comment type="caution">
    <text evidence="1">The sequence shown here is derived from an EMBL/GenBank/DDBJ whole genome shotgun (WGS) entry which is preliminary data.</text>
</comment>
<gene>
    <name evidence="1" type="ORF">L288_01060</name>
</gene>
<name>T0HRN2_9SPHN</name>
<evidence type="ECO:0000313" key="1">
    <source>
        <dbReference type="EMBL" id="EQB14773.1"/>
    </source>
</evidence>
<dbReference type="PATRIC" id="fig|1329909.3.peg.189"/>
<protein>
    <submittedName>
        <fullName evidence="1">Uncharacterized protein</fullName>
    </submittedName>
</protein>